<sequence length="60" mass="7339">MNTNYTSDFEGFMNRFLEKHPDVVEDQKRGWYIWWDHRLDLDAQEREKASEVPAKGYPYQ</sequence>
<accession>A0A4Y9SG83</accession>
<dbReference type="AlphaFoldDB" id="A0A4Y9SG83"/>
<comment type="caution">
    <text evidence="1">The sequence shown here is derived from an EMBL/GenBank/DDBJ whole genome shotgun (WGS) entry which is preliminary data.</text>
</comment>
<dbReference type="RefSeq" id="WP_135207132.1">
    <property type="nucleotide sequence ID" value="NZ_SPVF01000130.1"/>
</dbReference>
<dbReference type="Pfam" id="PF11943">
    <property type="entry name" value="DUF3460"/>
    <property type="match status" value="1"/>
</dbReference>
<organism evidence="1 2">
    <name type="scientific">Zemynaea arenosa</name>
    <dbReference type="NCBI Taxonomy" id="2561931"/>
    <lineage>
        <taxon>Bacteria</taxon>
        <taxon>Pseudomonadati</taxon>
        <taxon>Pseudomonadota</taxon>
        <taxon>Betaproteobacteria</taxon>
        <taxon>Burkholderiales</taxon>
        <taxon>Oxalobacteraceae</taxon>
        <taxon>Telluria group</taxon>
        <taxon>Zemynaea</taxon>
    </lineage>
</organism>
<dbReference type="EMBL" id="SPVF01000130">
    <property type="protein sequence ID" value="TFW20546.1"/>
    <property type="molecule type" value="Genomic_DNA"/>
</dbReference>
<gene>
    <name evidence="1" type="ORF">E4L96_10290</name>
</gene>
<evidence type="ECO:0000313" key="1">
    <source>
        <dbReference type="EMBL" id="TFW20546.1"/>
    </source>
</evidence>
<name>A0A4Y9SG83_9BURK</name>
<dbReference type="Proteomes" id="UP000298438">
    <property type="component" value="Unassembled WGS sequence"/>
</dbReference>
<proteinExistence type="predicted"/>
<keyword evidence="2" id="KW-1185">Reference proteome</keyword>
<reference evidence="1 2" key="1">
    <citation type="submission" date="2019-03" db="EMBL/GenBank/DDBJ databases">
        <title>Draft Genome Sequence of Massilia arenosa sp. nov., a Novel Massilia Species Isolated from a Sandy-loam Maize Soil.</title>
        <authorList>
            <person name="Raths R."/>
            <person name="Peta V."/>
            <person name="Bucking H."/>
        </authorList>
    </citation>
    <scope>NUCLEOTIDE SEQUENCE [LARGE SCALE GENOMIC DNA]</scope>
    <source>
        <strain evidence="1 2">MC02</strain>
    </source>
</reference>
<evidence type="ECO:0000313" key="2">
    <source>
        <dbReference type="Proteomes" id="UP000298438"/>
    </source>
</evidence>
<dbReference type="OrthoDB" id="5296692at2"/>
<protein>
    <submittedName>
        <fullName evidence="1">DUF3460 family protein</fullName>
    </submittedName>
</protein>
<dbReference type="InterPro" id="IPR021853">
    <property type="entry name" value="DUF3460"/>
</dbReference>